<keyword evidence="2" id="KW-1185">Reference proteome</keyword>
<sequence length="231" mass="26633">MHTTQWHSIQTAMTTLHLCLTTNATNSRGYALAKKLAPYIYISITPVATRCFRKAKIICCSKYINDWIFWHPKEDKLEERLFFILDTFKNLAMSVNLKSDARENSFGAINILNGENFSFPFLQNMLNVHIKELYAIEQSIYRLAHETPNSSILLRVDNNTALTVIMKGGSQRCPLLNKITINIHQFVSKNNLSVYLKHLLGKRKRPRRRHFNNTLTPGRSNNLGVIRKPDS</sequence>
<dbReference type="AlphaFoldDB" id="A0A0K0FPD6"/>
<dbReference type="Proteomes" id="UP000035680">
    <property type="component" value="Unassembled WGS sequence"/>
</dbReference>
<evidence type="ECO:0000313" key="3">
    <source>
        <dbReference type="WBParaSite" id="SVE_1099200.1"/>
    </source>
</evidence>
<feature type="region of interest" description="Disordered" evidence="1">
    <location>
        <begin position="209"/>
        <end position="231"/>
    </location>
</feature>
<organism evidence="2 3">
    <name type="scientific">Strongyloides venezuelensis</name>
    <name type="common">Threadworm</name>
    <dbReference type="NCBI Taxonomy" id="75913"/>
    <lineage>
        <taxon>Eukaryota</taxon>
        <taxon>Metazoa</taxon>
        <taxon>Ecdysozoa</taxon>
        <taxon>Nematoda</taxon>
        <taxon>Chromadorea</taxon>
        <taxon>Rhabditida</taxon>
        <taxon>Tylenchina</taxon>
        <taxon>Panagrolaimomorpha</taxon>
        <taxon>Strongyloidoidea</taxon>
        <taxon>Strongyloididae</taxon>
        <taxon>Strongyloides</taxon>
    </lineage>
</organism>
<name>A0A0K0FPD6_STRVS</name>
<reference evidence="3" key="2">
    <citation type="submission" date="2015-08" db="UniProtKB">
        <authorList>
            <consortium name="WormBaseParasite"/>
        </authorList>
    </citation>
    <scope>IDENTIFICATION</scope>
</reference>
<accession>A0A0K0FPD6</accession>
<feature type="compositionally biased region" description="Polar residues" evidence="1">
    <location>
        <begin position="212"/>
        <end position="223"/>
    </location>
</feature>
<reference evidence="2" key="1">
    <citation type="submission" date="2014-07" db="EMBL/GenBank/DDBJ databases">
        <authorList>
            <person name="Martin A.A"/>
            <person name="De Silva N."/>
        </authorList>
    </citation>
    <scope>NUCLEOTIDE SEQUENCE</scope>
</reference>
<protein>
    <submittedName>
        <fullName evidence="3">RNase H domain-containing protein</fullName>
    </submittedName>
</protein>
<proteinExistence type="predicted"/>
<evidence type="ECO:0000313" key="2">
    <source>
        <dbReference type="Proteomes" id="UP000035680"/>
    </source>
</evidence>
<evidence type="ECO:0000256" key="1">
    <source>
        <dbReference type="SAM" id="MobiDB-lite"/>
    </source>
</evidence>
<dbReference type="WBParaSite" id="SVE_1099200.1">
    <property type="protein sequence ID" value="SVE_1099200.1"/>
    <property type="gene ID" value="SVE_1099200"/>
</dbReference>